<dbReference type="Proteomes" id="UP001172630">
    <property type="component" value="Unassembled WGS sequence"/>
</dbReference>
<evidence type="ECO:0000256" key="1">
    <source>
        <dbReference type="SAM" id="MobiDB-lite"/>
    </source>
</evidence>
<proteinExistence type="predicted"/>
<feature type="region of interest" description="Disordered" evidence="1">
    <location>
        <begin position="127"/>
        <end position="152"/>
    </location>
</feature>
<keyword evidence="3" id="KW-1185">Reference proteome</keyword>
<organism evidence="2 3">
    <name type="scientific">Rhizobium calliandrae</name>
    <dbReference type="NCBI Taxonomy" id="1312182"/>
    <lineage>
        <taxon>Bacteria</taxon>
        <taxon>Pseudomonadati</taxon>
        <taxon>Pseudomonadota</taxon>
        <taxon>Alphaproteobacteria</taxon>
        <taxon>Hyphomicrobiales</taxon>
        <taxon>Rhizobiaceae</taxon>
        <taxon>Rhizobium/Agrobacterium group</taxon>
        <taxon>Rhizobium</taxon>
    </lineage>
</organism>
<comment type="caution">
    <text evidence="2">The sequence shown here is derived from an EMBL/GenBank/DDBJ whole genome shotgun (WGS) entry which is preliminary data.</text>
</comment>
<gene>
    <name evidence="2" type="ORF">PY650_23175</name>
</gene>
<feature type="compositionally biased region" description="Polar residues" evidence="1">
    <location>
        <begin position="141"/>
        <end position="152"/>
    </location>
</feature>
<reference evidence="2" key="1">
    <citation type="submission" date="2023-06" db="EMBL/GenBank/DDBJ databases">
        <title>Phylogenetic Diversity of Rhizobium strains.</title>
        <authorList>
            <person name="Moura F.T."/>
            <person name="Helene L.C.F."/>
            <person name="Hungria M."/>
        </authorList>
    </citation>
    <scope>NUCLEOTIDE SEQUENCE</scope>
    <source>
        <strain evidence="2">CCGE524</strain>
    </source>
</reference>
<dbReference type="RefSeq" id="WP_285881914.1">
    <property type="nucleotide sequence ID" value="NZ_JARFYN010000034.1"/>
</dbReference>
<dbReference type="EMBL" id="JARFYN010000034">
    <property type="protein sequence ID" value="MDL2408494.1"/>
    <property type="molecule type" value="Genomic_DNA"/>
</dbReference>
<sequence>MSTDQLRSGFRGALLAMAGTALREASRLFNLMRARHIQRMAQRTLDEIATRFPAHLIDDLNARGLPPDRLWGARGPEPLCEAVVGEAKLAREHRAGEVADPTLHTVAFLERDVRRVLFLARECDDGADSSREEGLIPSYPDGSSSARIHASQISPLFINGQSRPGR</sequence>
<evidence type="ECO:0000313" key="2">
    <source>
        <dbReference type="EMBL" id="MDL2408494.1"/>
    </source>
</evidence>
<name>A0ABT7KIM8_9HYPH</name>
<accession>A0ABT7KIM8</accession>
<protein>
    <submittedName>
        <fullName evidence="2">Uncharacterized protein</fullName>
    </submittedName>
</protein>
<evidence type="ECO:0000313" key="3">
    <source>
        <dbReference type="Proteomes" id="UP001172630"/>
    </source>
</evidence>